<accession>M0M9A0</accession>
<feature type="domain" description="Response regulatory" evidence="2">
    <location>
        <begin position="4"/>
        <end position="118"/>
    </location>
</feature>
<evidence type="ECO:0000313" key="4">
    <source>
        <dbReference type="Proteomes" id="UP000011607"/>
    </source>
</evidence>
<dbReference type="PROSITE" id="PS50110">
    <property type="entry name" value="RESPONSE_REGULATORY"/>
    <property type="match status" value="1"/>
</dbReference>
<gene>
    <name evidence="3" type="ORF">C446_04290</name>
</gene>
<protein>
    <submittedName>
        <fullName evidence="3">Response regulator receiver modulated GAF sensor protein</fullName>
    </submittedName>
</protein>
<dbReference type="eggNOG" id="arCOG06363">
    <property type="taxonomic scope" value="Archaea"/>
</dbReference>
<evidence type="ECO:0000259" key="2">
    <source>
        <dbReference type="PROSITE" id="PS50110"/>
    </source>
</evidence>
<dbReference type="CDD" id="cd00156">
    <property type="entry name" value="REC"/>
    <property type="match status" value="1"/>
</dbReference>
<keyword evidence="4" id="KW-1185">Reference proteome</keyword>
<dbReference type="Pfam" id="PF00072">
    <property type="entry name" value="Response_reg"/>
    <property type="match status" value="1"/>
</dbReference>
<dbReference type="InterPro" id="IPR011006">
    <property type="entry name" value="CheY-like_superfamily"/>
</dbReference>
<dbReference type="Gene3D" id="3.40.50.2300">
    <property type="match status" value="1"/>
</dbReference>
<dbReference type="PATRIC" id="fig|1227454.3.peg.838"/>
<evidence type="ECO:0000313" key="3">
    <source>
        <dbReference type="EMBL" id="EMA42367.1"/>
    </source>
</evidence>
<comment type="caution">
    <text evidence="3">The sequence shown here is derived from an EMBL/GenBank/DDBJ whole genome shotgun (WGS) entry which is preliminary data.</text>
</comment>
<dbReference type="RefSeq" id="WP_006671817.1">
    <property type="nucleotide sequence ID" value="NZ_AOMA01000056.1"/>
</dbReference>
<dbReference type="STRING" id="1227454.C446_04290"/>
<reference evidence="3 4" key="1">
    <citation type="journal article" date="2014" name="PLoS Genet.">
        <title>Phylogenetically driven sequencing of extremely halophilic archaea reveals strategies for static and dynamic osmo-response.</title>
        <authorList>
            <person name="Becker E.A."/>
            <person name="Seitzer P.M."/>
            <person name="Tritt A."/>
            <person name="Larsen D."/>
            <person name="Krusor M."/>
            <person name="Yao A.I."/>
            <person name="Wu D."/>
            <person name="Madern D."/>
            <person name="Eisen J.A."/>
            <person name="Darling A.E."/>
            <person name="Facciotti M.T."/>
        </authorList>
    </citation>
    <scope>NUCLEOTIDE SEQUENCE [LARGE SCALE GENOMIC DNA]</scope>
    <source>
        <strain evidence="3 4">JCM 10879</strain>
    </source>
</reference>
<proteinExistence type="predicted"/>
<comment type="caution">
    <text evidence="1">Lacks conserved residue(s) required for the propagation of feature annotation.</text>
</comment>
<dbReference type="InterPro" id="IPR001789">
    <property type="entry name" value="Sig_transdc_resp-reg_receiver"/>
</dbReference>
<organism evidence="3 4">
    <name type="scientific">Halobiforma nitratireducens JCM 10879</name>
    <dbReference type="NCBI Taxonomy" id="1227454"/>
    <lineage>
        <taxon>Archaea</taxon>
        <taxon>Methanobacteriati</taxon>
        <taxon>Methanobacteriota</taxon>
        <taxon>Stenosarchaea group</taxon>
        <taxon>Halobacteria</taxon>
        <taxon>Halobacteriales</taxon>
        <taxon>Natrialbaceae</taxon>
        <taxon>Halobiforma</taxon>
    </lineage>
</organism>
<dbReference type="Proteomes" id="UP000011607">
    <property type="component" value="Unassembled WGS sequence"/>
</dbReference>
<dbReference type="AlphaFoldDB" id="M0M9A0"/>
<dbReference type="OrthoDB" id="330337at2157"/>
<evidence type="ECO:0000256" key="1">
    <source>
        <dbReference type="PROSITE-ProRule" id="PRU00169"/>
    </source>
</evidence>
<sequence length="127" mass="13546">MTRTVLCVDSEDRVSSVASALGADDDLEAIEASSVTDAADRIASEPVVCVVTAYELPDGDGLDVVEELRSEAPQTPCVLFTDISPAEIDTASVEEVIVEYLNRDLPDAHDRLVPSQSRLEFASGSFS</sequence>
<dbReference type="EMBL" id="AOMA01000056">
    <property type="protein sequence ID" value="EMA42367.1"/>
    <property type="molecule type" value="Genomic_DNA"/>
</dbReference>
<name>M0M9A0_9EURY</name>
<dbReference type="SUPFAM" id="SSF52172">
    <property type="entry name" value="CheY-like"/>
    <property type="match status" value="1"/>
</dbReference>
<dbReference type="GO" id="GO:0000160">
    <property type="term" value="P:phosphorelay signal transduction system"/>
    <property type="evidence" value="ECO:0007669"/>
    <property type="project" value="InterPro"/>
</dbReference>